<dbReference type="KEGG" id="pfj:MYCFIDRAFT_179434"/>
<protein>
    <submittedName>
        <fullName evidence="2">Uncharacterized protein</fullName>
    </submittedName>
</protein>
<evidence type="ECO:0000313" key="3">
    <source>
        <dbReference type="Proteomes" id="UP000016932"/>
    </source>
</evidence>
<dbReference type="HOGENOM" id="CLU_937266_0_0_1"/>
<dbReference type="VEuPathDB" id="FungiDB:MYCFIDRAFT_179434"/>
<dbReference type="AlphaFoldDB" id="M3A0P5"/>
<dbReference type="RefSeq" id="XP_007931709.1">
    <property type="nucleotide sequence ID" value="XM_007933518.1"/>
</dbReference>
<dbReference type="Proteomes" id="UP000016932">
    <property type="component" value="Unassembled WGS sequence"/>
</dbReference>
<reference evidence="2 3" key="1">
    <citation type="journal article" date="2012" name="PLoS Pathog.">
        <title>Diverse lifestyles and strategies of plant pathogenesis encoded in the genomes of eighteen Dothideomycetes fungi.</title>
        <authorList>
            <person name="Ohm R.A."/>
            <person name="Feau N."/>
            <person name="Henrissat B."/>
            <person name="Schoch C.L."/>
            <person name="Horwitz B.A."/>
            <person name="Barry K.W."/>
            <person name="Condon B.J."/>
            <person name="Copeland A.C."/>
            <person name="Dhillon B."/>
            <person name="Glaser F."/>
            <person name="Hesse C.N."/>
            <person name="Kosti I."/>
            <person name="LaButti K."/>
            <person name="Lindquist E.A."/>
            <person name="Lucas S."/>
            <person name="Salamov A.A."/>
            <person name="Bradshaw R.E."/>
            <person name="Ciuffetti L."/>
            <person name="Hamelin R.C."/>
            <person name="Kema G.H.J."/>
            <person name="Lawrence C."/>
            <person name="Scott J.A."/>
            <person name="Spatafora J.W."/>
            <person name="Turgeon B.G."/>
            <person name="de Wit P.J.G.M."/>
            <person name="Zhong S."/>
            <person name="Goodwin S.B."/>
            <person name="Grigoriev I.V."/>
        </authorList>
    </citation>
    <scope>NUCLEOTIDE SEQUENCE [LARGE SCALE GENOMIC DNA]</scope>
    <source>
        <strain evidence="2 3">CIRAD86</strain>
    </source>
</reference>
<evidence type="ECO:0000313" key="2">
    <source>
        <dbReference type="EMBL" id="EME77981.1"/>
    </source>
</evidence>
<feature type="compositionally biased region" description="Basic and acidic residues" evidence="1">
    <location>
        <begin position="227"/>
        <end position="237"/>
    </location>
</feature>
<feature type="region of interest" description="Disordered" evidence="1">
    <location>
        <begin position="223"/>
        <end position="245"/>
    </location>
</feature>
<proteinExistence type="predicted"/>
<feature type="compositionally biased region" description="Basic and acidic residues" evidence="1">
    <location>
        <begin position="36"/>
        <end position="45"/>
    </location>
</feature>
<dbReference type="EMBL" id="KB446564">
    <property type="protein sequence ID" value="EME77981.1"/>
    <property type="molecule type" value="Genomic_DNA"/>
</dbReference>
<keyword evidence="3" id="KW-1185">Reference proteome</keyword>
<sequence>MELCCTPHLPAAMHQADHSQRALETTCNGRGKGKGRREMSDQRKLEPGVRRVASPLCSLISLLLSSIWAGPGLTLPICMHFEHVSRGGISRTRMCCDHSLVSPRSNQMRCWQVSMRVLRQTKIIALQAQGPSQNAILASAVPEDAIDHPSMMTLISHCRVCATLHLLPTADRHKTAMYMDNGHGRSSHAARLTLACSLWPCYRSSSTSENGLTAIAPALALAQNGQKEAETDHEGGSKRQRGVPCSWQRGKDASAACVEGSETVRMLIPESRPLARRLRADFAIFEGGSKKRSYMNE</sequence>
<accession>M3A0P5</accession>
<dbReference type="GeneID" id="19334123"/>
<name>M3A0P5_PSEFD</name>
<evidence type="ECO:0000256" key="1">
    <source>
        <dbReference type="SAM" id="MobiDB-lite"/>
    </source>
</evidence>
<gene>
    <name evidence="2" type="ORF">MYCFIDRAFT_179434</name>
</gene>
<feature type="region of interest" description="Disordered" evidence="1">
    <location>
        <begin position="15"/>
        <end position="45"/>
    </location>
</feature>
<organism evidence="2 3">
    <name type="scientific">Pseudocercospora fijiensis (strain CIRAD86)</name>
    <name type="common">Black leaf streak disease fungus</name>
    <name type="synonym">Mycosphaerella fijiensis</name>
    <dbReference type="NCBI Taxonomy" id="383855"/>
    <lineage>
        <taxon>Eukaryota</taxon>
        <taxon>Fungi</taxon>
        <taxon>Dikarya</taxon>
        <taxon>Ascomycota</taxon>
        <taxon>Pezizomycotina</taxon>
        <taxon>Dothideomycetes</taxon>
        <taxon>Dothideomycetidae</taxon>
        <taxon>Mycosphaerellales</taxon>
        <taxon>Mycosphaerellaceae</taxon>
        <taxon>Pseudocercospora</taxon>
    </lineage>
</organism>